<dbReference type="GO" id="GO:0046872">
    <property type="term" value="F:metal ion binding"/>
    <property type="evidence" value="ECO:0007669"/>
    <property type="project" value="UniProtKB-KW"/>
</dbReference>
<dbReference type="InterPro" id="IPR003482">
    <property type="entry name" value="Whib"/>
</dbReference>
<evidence type="ECO:0000259" key="12">
    <source>
        <dbReference type="PROSITE" id="PS51674"/>
    </source>
</evidence>
<comment type="cofactor">
    <cofactor evidence="11">
        <name>[4Fe-4S] cluster</name>
        <dbReference type="ChEBI" id="CHEBI:49883"/>
    </cofactor>
    <text evidence="11">Binds 1 [4Fe-4S] cluster per subunit. Following nitrosylation of the [4Fe-4S] cluster binds 1 [4Fe-8(NO)] cluster per subunit.</text>
</comment>
<dbReference type="OrthoDB" id="8104048at2"/>
<organism evidence="13 14">
    <name type="scientific">Streptomyces adustus</name>
    <dbReference type="NCBI Taxonomy" id="1609272"/>
    <lineage>
        <taxon>Bacteria</taxon>
        <taxon>Bacillati</taxon>
        <taxon>Actinomycetota</taxon>
        <taxon>Actinomycetes</taxon>
        <taxon>Kitasatosporales</taxon>
        <taxon>Streptomycetaceae</taxon>
        <taxon>Streptomyces</taxon>
    </lineage>
</organism>
<evidence type="ECO:0000256" key="4">
    <source>
        <dbReference type="ARBA" id="ARBA00022723"/>
    </source>
</evidence>
<comment type="caution">
    <text evidence="13">The sequence shown here is derived from an EMBL/GenBank/DDBJ whole genome shotgun (WGS) entry which is preliminary data.</text>
</comment>
<proteinExistence type="inferred from homology"/>
<evidence type="ECO:0000256" key="7">
    <source>
        <dbReference type="ARBA" id="ARBA00023015"/>
    </source>
</evidence>
<comment type="PTM">
    <text evidence="11">The Fe-S cluster can be nitrosylated by nitric oxide (NO).</text>
</comment>
<dbReference type="GO" id="GO:0045892">
    <property type="term" value="P:negative regulation of DNA-templated transcription"/>
    <property type="evidence" value="ECO:0007669"/>
    <property type="project" value="TreeGrafter"/>
</dbReference>
<evidence type="ECO:0000256" key="2">
    <source>
        <dbReference type="ARBA" id="ARBA00006597"/>
    </source>
</evidence>
<comment type="function">
    <text evidence="11">Acts as a transcriptional regulator. Probably redox-responsive. The apo- but not holo-form probably binds DNA.</text>
</comment>
<comment type="similarity">
    <text evidence="2 11">Belongs to the WhiB family.</text>
</comment>
<dbReference type="PANTHER" id="PTHR38839:SF6">
    <property type="entry name" value="TRANSCRIPTIONAL REGULATOR WHIB1"/>
    <property type="match status" value="1"/>
</dbReference>
<reference evidence="13 14" key="1">
    <citation type="submission" date="2019-07" db="EMBL/GenBank/DDBJ databases">
        <title>New species of Amycolatopsis and Streptomyces.</title>
        <authorList>
            <person name="Duangmal K."/>
            <person name="Teo W.F.A."/>
            <person name="Lipun K."/>
        </authorList>
    </citation>
    <scope>NUCLEOTIDE SEQUENCE [LARGE SCALE GENOMIC DNA]</scope>
    <source>
        <strain evidence="13 14">NBRC 109810</strain>
    </source>
</reference>
<evidence type="ECO:0000256" key="6">
    <source>
        <dbReference type="ARBA" id="ARBA00023014"/>
    </source>
</evidence>
<dbReference type="GO" id="GO:0035731">
    <property type="term" value="F:dinitrosyl-iron complex binding"/>
    <property type="evidence" value="ECO:0007669"/>
    <property type="project" value="UniProtKB-UniRule"/>
</dbReference>
<feature type="domain" description="4Fe-4S Wbl-type" evidence="12">
    <location>
        <begin position="9"/>
        <end position="71"/>
    </location>
</feature>
<keyword evidence="4 11" id="KW-0479">Metal-binding</keyword>
<evidence type="ECO:0000256" key="9">
    <source>
        <dbReference type="ARBA" id="ARBA00023157"/>
    </source>
</evidence>
<sequence>MDDWRFRAECRTEDPDLFFPVGTSGPSLLQTEQAKGVCARCPVREQCLGFALDTGQALGVWGGTDEAARRALRRRLGSGRHSG</sequence>
<gene>
    <name evidence="11" type="primary">whiB</name>
    <name evidence="13" type="ORF">FNH09_13690</name>
</gene>
<feature type="binding site" evidence="11">
    <location>
        <position position="38"/>
    </location>
    <ligand>
        <name>[4Fe-4S] cluster</name>
        <dbReference type="ChEBI" id="CHEBI:49883"/>
    </ligand>
</feature>
<dbReference type="GO" id="GO:0003677">
    <property type="term" value="F:DNA binding"/>
    <property type="evidence" value="ECO:0007669"/>
    <property type="project" value="UniProtKB-UniRule"/>
</dbReference>
<keyword evidence="5 11" id="KW-0408">Iron</keyword>
<keyword evidence="3 11" id="KW-0004">4Fe-4S</keyword>
<dbReference type="RefSeq" id="WP_152887580.1">
    <property type="nucleotide sequence ID" value="NZ_JBHJTU010000003.1"/>
</dbReference>
<feature type="binding site" evidence="11">
    <location>
        <position position="47"/>
    </location>
    <ligand>
        <name>[4Fe-4S] cluster</name>
        <dbReference type="ChEBI" id="CHEBI:49883"/>
    </ligand>
</feature>
<dbReference type="Pfam" id="PF02467">
    <property type="entry name" value="Whib"/>
    <property type="match status" value="1"/>
</dbReference>
<dbReference type="GO" id="GO:0047134">
    <property type="term" value="F:protein-disulfide reductase [NAD(P)H] activity"/>
    <property type="evidence" value="ECO:0007669"/>
    <property type="project" value="TreeGrafter"/>
</dbReference>
<protein>
    <recommendedName>
        <fullName evidence="11">Transcriptional regulator WhiB</fullName>
    </recommendedName>
</protein>
<keyword evidence="7 11" id="KW-0805">Transcription regulation</keyword>
<dbReference type="GO" id="GO:0051539">
    <property type="term" value="F:4 iron, 4 sulfur cluster binding"/>
    <property type="evidence" value="ECO:0007669"/>
    <property type="project" value="UniProtKB-UniRule"/>
</dbReference>
<evidence type="ECO:0000256" key="3">
    <source>
        <dbReference type="ARBA" id="ARBA00022485"/>
    </source>
</evidence>
<evidence type="ECO:0000256" key="5">
    <source>
        <dbReference type="ARBA" id="ARBA00023004"/>
    </source>
</evidence>
<dbReference type="GO" id="GO:0005737">
    <property type="term" value="C:cytoplasm"/>
    <property type="evidence" value="ECO:0007669"/>
    <property type="project" value="UniProtKB-SubCell"/>
</dbReference>
<comment type="subcellular location">
    <subcellularLocation>
        <location evidence="1 11">Cytoplasm</location>
    </subcellularLocation>
</comment>
<evidence type="ECO:0000256" key="11">
    <source>
        <dbReference type="HAMAP-Rule" id="MF_01479"/>
    </source>
</evidence>
<dbReference type="GO" id="GO:0045454">
    <property type="term" value="P:cell redox homeostasis"/>
    <property type="evidence" value="ECO:0007669"/>
    <property type="project" value="TreeGrafter"/>
</dbReference>
<evidence type="ECO:0000313" key="14">
    <source>
        <dbReference type="Proteomes" id="UP000325849"/>
    </source>
</evidence>
<evidence type="ECO:0000256" key="8">
    <source>
        <dbReference type="ARBA" id="ARBA00023125"/>
    </source>
</evidence>
<dbReference type="AlphaFoldDB" id="A0A5N8VBA1"/>
<feature type="binding site" evidence="11">
    <location>
        <position position="41"/>
    </location>
    <ligand>
        <name>[4Fe-4S] cluster</name>
        <dbReference type="ChEBI" id="CHEBI:49883"/>
    </ligand>
</feature>
<comment type="PTM">
    <text evidence="11">Upon Fe-S cluster removal intramolecular disulfide bonds are formed.</text>
</comment>
<name>A0A5N8VBA1_9ACTN</name>
<dbReference type="Proteomes" id="UP000325849">
    <property type="component" value="Unassembled WGS sequence"/>
</dbReference>
<evidence type="ECO:0000256" key="1">
    <source>
        <dbReference type="ARBA" id="ARBA00004496"/>
    </source>
</evidence>
<dbReference type="HAMAP" id="MF_01479">
    <property type="entry name" value="WhiB"/>
    <property type="match status" value="1"/>
</dbReference>
<keyword evidence="10 11" id="KW-0804">Transcription</keyword>
<dbReference type="InterPro" id="IPR034768">
    <property type="entry name" value="4FE4S_WBL"/>
</dbReference>
<feature type="binding site" evidence="11">
    <location>
        <position position="10"/>
    </location>
    <ligand>
        <name>[4Fe-4S] cluster</name>
        <dbReference type="ChEBI" id="CHEBI:49883"/>
    </ligand>
</feature>
<keyword evidence="9 11" id="KW-1015">Disulfide bond</keyword>
<keyword evidence="8 11" id="KW-0238">DNA-binding</keyword>
<keyword evidence="11" id="KW-0963">Cytoplasm</keyword>
<keyword evidence="14" id="KW-1185">Reference proteome</keyword>
<dbReference type="EMBL" id="VJZD01000044">
    <property type="protein sequence ID" value="MPY32289.1"/>
    <property type="molecule type" value="Genomic_DNA"/>
</dbReference>
<keyword evidence="6 11" id="KW-0411">Iron-sulfur</keyword>
<evidence type="ECO:0000313" key="13">
    <source>
        <dbReference type="EMBL" id="MPY32289.1"/>
    </source>
</evidence>
<evidence type="ECO:0000256" key="10">
    <source>
        <dbReference type="ARBA" id="ARBA00023163"/>
    </source>
</evidence>
<accession>A0A5N8VBA1</accession>
<dbReference type="PANTHER" id="PTHR38839">
    <property type="entry name" value="TRANSCRIPTIONAL REGULATOR WHID-RELATED"/>
    <property type="match status" value="1"/>
</dbReference>
<dbReference type="PROSITE" id="PS51674">
    <property type="entry name" value="4FE4S_WBL"/>
    <property type="match status" value="1"/>
</dbReference>